<feature type="domain" description="Arf-GAP" evidence="7">
    <location>
        <begin position="18"/>
        <end position="140"/>
    </location>
</feature>
<dbReference type="Gene3D" id="1.10.220.150">
    <property type="entry name" value="Arf GTPase activating protein"/>
    <property type="match status" value="1"/>
</dbReference>
<dbReference type="EMBL" id="JAAAUY010000180">
    <property type="protein sequence ID" value="KAF9333824.1"/>
    <property type="molecule type" value="Genomic_DNA"/>
</dbReference>
<dbReference type="InterPro" id="IPR037278">
    <property type="entry name" value="ARFGAP/RecO"/>
</dbReference>
<dbReference type="InterPro" id="IPR051718">
    <property type="entry name" value="ARF_GTPase-activating"/>
</dbReference>
<dbReference type="CDD" id="cd08204">
    <property type="entry name" value="ArfGap"/>
    <property type="match status" value="1"/>
</dbReference>
<accession>A0A9P5SMP4</accession>
<evidence type="ECO:0000259" key="7">
    <source>
        <dbReference type="PROSITE" id="PS50115"/>
    </source>
</evidence>
<dbReference type="Proteomes" id="UP000696485">
    <property type="component" value="Unassembled WGS sequence"/>
</dbReference>
<reference evidence="8" key="1">
    <citation type="journal article" date="2020" name="Fungal Divers.">
        <title>Resolving the Mortierellaceae phylogeny through synthesis of multi-gene phylogenetics and phylogenomics.</title>
        <authorList>
            <person name="Vandepol N."/>
            <person name="Liber J."/>
            <person name="Desiro A."/>
            <person name="Na H."/>
            <person name="Kennedy M."/>
            <person name="Barry K."/>
            <person name="Grigoriev I.V."/>
            <person name="Miller A.N."/>
            <person name="O'Donnell K."/>
            <person name="Stajich J.E."/>
            <person name="Bonito G."/>
        </authorList>
    </citation>
    <scope>NUCLEOTIDE SEQUENCE</scope>
    <source>
        <strain evidence="8">NVP1</strain>
    </source>
</reference>
<keyword evidence="3 5" id="KW-0863">Zinc-finger</keyword>
<dbReference type="SMART" id="SM00105">
    <property type="entry name" value="ArfGap"/>
    <property type="match status" value="1"/>
</dbReference>
<evidence type="ECO:0000313" key="9">
    <source>
        <dbReference type="Proteomes" id="UP000696485"/>
    </source>
</evidence>
<dbReference type="PANTHER" id="PTHR45705">
    <property type="entry name" value="FI20236P1"/>
    <property type="match status" value="1"/>
</dbReference>
<dbReference type="PRINTS" id="PR00405">
    <property type="entry name" value="REVINTRACTNG"/>
</dbReference>
<dbReference type="PROSITE" id="PS50115">
    <property type="entry name" value="ARFGAP"/>
    <property type="match status" value="1"/>
</dbReference>
<feature type="compositionally biased region" description="Low complexity" evidence="6">
    <location>
        <begin position="302"/>
        <end position="321"/>
    </location>
</feature>
<dbReference type="InterPro" id="IPR001164">
    <property type="entry name" value="ArfGAP_dom"/>
</dbReference>
<evidence type="ECO:0000256" key="6">
    <source>
        <dbReference type="SAM" id="MobiDB-lite"/>
    </source>
</evidence>
<feature type="compositionally biased region" description="Polar residues" evidence="6">
    <location>
        <begin position="186"/>
        <end position="200"/>
    </location>
</feature>
<dbReference type="PANTHER" id="PTHR45705:SF1">
    <property type="entry name" value="FI20236P1"/>
    <property type="match status" value="1"/>
</dbReference>
<dbReference type="FunFam" id="1.10.220.150:FF:000009">
    <property type="entry name" value="stromal membrane-associated protein 1 isoform X1"/>
    <property type="match status" value="1"/>
</dbReference>
<dbReference type="AlphaFoldDB" id="A0A9P5SMP4"/>
<gene>
    <name evidence="8" type="ORF">BG006_003106</name>
</gene>
<evidence type="ECO:0000256" key="5">
    <source>
        <dbReference type="PROSITE-ProRule" id="PRU00288"/>
    </source>
</evidence>
<dbReference type="GO" id="GO:0005096">
    <property type="term" value="F:GTPase activator activity"/>
    <property type="evidence" value="ECO:0007669"/>
    <property type="project" value="UniProtKB-KW"/>
</dbReference>
<feature type="compositionally biased region" description="Polar residues" evidence="6">
    <location>
        <begin position="162"/>
        <end position="174"/>
    </location>
</feature>
<name>A0A9P5SMP4_9FUNG</name>
<organism evidence="8 9">
    <name type="scientific">Podila minutissima</name>
    <dbReference type="NCBI Taxonomy" id="64525"/>
    <lineage>
        <taxon>Eukaryota</taxon>
        <taxon>Fungi</taxon>
        <taxon>Fungi incertae sedis</taxon>
        <taxon>Mucoromycota</taxon>
        <taxon>Mortierellomycotina</taxon>
        <taxon>Mortierellomycetes</taxon>
        <taxon>Mortierellales</taxon>
        <taxon>Mortierellaceae</taxon>
        <taxon>Podila</taxon>
    </lineage>
</organism>
<keyword evidence="9" id="KW-1185">Reference proteome</keyword>
<evidence type="ECO:0000256" key="2">
    <source>
        <dbReference type="ARBA" id="ARBA00022723"/>
    </source>
</evidence>
<feature type="region of interest" description="Disordered" evidence="6">
    <location>
        <begin position="155"/>
        <end position="204"/>
    </location>
</feature>
<feature type="compositionally biased region" description="Polar residues" evidence="6">
    <location>
        <begin position="281"/>
        <end position="296"/>
    </location>
</feature>
<feature type="region of interest" description="Disordered" evidence="6">
    <location>
        <begin position="373"/>
        <end position="461"/>
    </location>
</feature>
<dbReference type="SUPFAM" id="SSF57863">
    <property type="entry name" value="ArfGap/RecO-like zinc finger"/>
    <property type="match status" value="1"/>
</dbReference>
<evidence type="ECO:0000313" key="8">
    <source>
        <dbReference type="EMBL" id="KAF9333824.1"/>
    </source>
</evidence>
<keyword evidence="1" id="KW-0343">GTPase activation</keyword>
<evidence type="ECO:0000256" key="4">
    <source>
        <dbReference type="ARBA" id="ARBA00022833"/>
    </source>
</evidence>
<protein>
    <recommendedName>
        <fullName evidence="7">Arf-GAP domain-containing protein</fullName>
    </recommendedName>
</protein>
<evidence type="ECO:0000256" key="1">
    <source>
        <dbReference type="ARBA" id="ARBA00022468"/>
    </source>
</evidence>
<comment type="caution">
    <text evidence="8">The sequence shown here is derived from an EMBL/GenBank/DDBJ whole genome shotgun (WGS) entry which is preliminary data.</text>
</comment>
<feature type="compositionally biased region" description="Low complexity" evidence="6">
    <location>
        <begin position="331"/>
        <end position="344"/>
    </location>
</feature>
<dbReference type="GO" id="GO:0008270">
    <property type="term" value="F:zinc ion binding"/>
    <property type="evidence" value="ECO:0007669"/>
    <property type="project" value="UniProtKB-KW"/>
</dbReference>
<feature type="compositionally biased region" description="Low complexity" evidence="6">
    <location>
        <begin position="379"/>
        <end position="428"/>
    </location>
</feature>
<feature type="region of interest" description="Disordered" evidence="6">
    <location>
        <begin position="257"/>
        <end position="357"/>
    </location>
</feature>
<feature type="compositionally biased region" description="Polar residues" evidence="6">
    <location>
        <begin position="439"/>
        <end position="461"/>
    </location>
</feature>
<evidence type="ECO:0000256" key="3">
    <source>
        <dbReference type="ARBA" id="ARBA00022771"/>
    </source>
</evidence>
<dbReference type="InterPro" id="IPR038508">
    <property type="entry name" value="ArfGAP_dom_sf"/>
</dbReference>
<keyword evidence="4" id="KW-0862">Zinc</keyword>
<dbReference type="GO" id="GO:0005737">
    <property type="term" value="C:cytoplasm"/>
    <property type="evidence" value="ECO:0007669"/>
    <property type="project" value="TreeGrafter"/>
</dbReference>
<proteinExistence type="predicted"/>
<dbReference type="Pfam" id="PF01412">
    <property type="entry name" value="ArfGap"/>
    <property type="match status" value="1"/>
</dbReference>
<sequence length="461" mass="49957">MSTRHARTADKSTNDKHTRILKALLQKPGNKYCVDCRKKDPRWASFNLGCFMCIRCSGVHRSMGTHISKVKSVDLDSWTAEQVENMIKWGNEKANMYWEARLPESSIPNENTSGIDPWIRSKYEWKQFTNKGSLPDPSELGPIDEAMLMDLYGKAESHSRSHAQMSRSSESSGAFTGMIAPPPSNPTRSSFPKKPSSSGVQGADLFSIGQKPAAKSPPQEDLFSLNDPSLAPVQQRAPAAPAPQSSASQDLFSLVTPANSNGQQVTPPTSNPQAAPKGNQDWKNSIMSLYGNQSATPKRDSNGFNMGQQQQQQFGQLQGMNSFGFGQTPVQQQQQPQQQQQQQQNMWGNDDGFGAMQQAGSASSFDAFASGGNSGFGGQSNSNGFGQMQSGFGQNNNNNNNNNNGFGQSNGFGHNNNSSNNNGMPQGGDFFNMIAGVSRSPQNSSPAQNKNNSAFGDLTWN</sequence>
<feature type="compositionally biased region" description="Polar residues" evidence="6">
    <location>
        <begin position="257"/>
        <end position="273"/>
    </location>
</feature>
<keyword evidence="2" id="KW-0479">Metal-binding</keyword>